<keyword evidence="1" id="KW-0143">Chaperone</keyword>
<evidence type="ECO:0008006" key="4">
    <source>
        <dbReference type="Google" id="ProtNLM"/>
    </source>
</evidence>
<evidence type="ECO:0000313" key="3">
    <source>
        <dbReference type="EMBL" id="OAY56880.1"/>
    </source>
</evidence>
<gene>
    <name evidence="3" type="ORF">MANES_02G052100</name>
</gene>
<dbReference type="GO" id="GO:0006457">
    <property type="term" value="P:protein folding"/>
    <property type="evidence" value="ECO:0000318"/>
    <property type="project" value="GO_Central"/>
</dbReference>
<reference evidence="3" key="1">
    <citation type="submission" date="2016-02" db="EMBL/GenBank/DDBJ databases">
        <title>WGS assembly of Manihot esculenta.</title>
        <authorList>
            <person name="Bredeson J.V."/>
            <person name="Prochnik S.E."/>
            <person name="Lyons J.B."/>
            <person name="Schmutz J."/>
            <person name="Grimwood J."/>
            <person name="Vrebalov J."/>
            <person name="Bart R.S."/>
            <person name="Amuge T."/>
            <person name="Ferguson M.E."/>
            <person name="Green R."/>
            <person name="Putnam N."/>
            <person name="Stites J."/>
            <person name="Rounsley S."/>
            <person name="Rokhsar D.S."/>
        </authorList>
    </citation>
    <scope>NUCLEOTIDE SEQUENCE [LARGE SCALE GENOMIC DNA]</scope>
    <source>
        <tissue evidence="3">Leaf</tissue>
    </source>
</reference>
<dbReference type="PANTHER" id="PTHR33322">
    <property type="entry name" value="BAG DOMAIN CONTAINING PROTEIN, EXPRESSED"/>
    <property type="match status" value="1"/>
</dbReference>
<accession>A0A2C9WB23</accession>
<feature type="region of interest" description="Disordered" evidence="2">
    <location>
        <begin position="380"/>
        <end position="445"/>
    </location>
</feature>
<dbReference type="PANTHER" id="PTHR33322:SF18">
    <property type="entry name" value="BAG FAMILY MOLECULAR CHAPERONE REGULATOR 8, CHLOROPLASTIC"/>
    <property type="match status" value="1"/>
</dbReference>
<dbReference type="STRING" id="3983.A0A2C9WB23"/>
<name>A0A2C9WB23_MANES</name>
<feature type="compositionally biased region" description="Basic and acidic residues" evidence="2">
    <location>
        <begin position="390"/>
        <end position="407"/>
    </location>
</feature>
<feature type="compositionally biased region" description="Polar residues" evidence="2">
    <location>
        <begin position="423"/>
        <end position="437"/>
    </location>
</feature>
<evidence type="ECO:0000256" key="2">
    <source>
        <dbReference type="SAM" id="MobiDB-lite"/>
    </source>
</evidence>
<sequence>MASHHPQILHQHHCQSPSITATTNCCCSCHYNHCCIQPHYPSAPPQQQLSIDPLLQALGSLLQQQQPNLYPTFRYKFKAQKHHFQNLRFQAQNHHSQQLGDDQQTQSVISSLLQRINALESSLPRFYTSSGSNRHCHPLYSLREAAARVIQIHFRAFLVRRSRTLGQLQDLAFIKSNFNSLKSSISNKTHFNCDVVSYKAMDFLFKLGSIQGGDPLIRDGKGSISREIMRFLEFIDGLAAKKHGCSYKPAKNVRFVMNNNKSGASNASVGHGDLSGYHKEIVERLSDRIEKIRGFSRVCDNDEEDVELEGFHQFINDEEDEYENPKFFPNGKNGGSKIRYGGLMKNNVGKPRVKKSVIFAENGNVYRTFSNDHESVLIGDGSFCEGSDSSGDHGETMDHSEIEERNGISKSTENDVVVDEENAASTQSSNGERNPTRNVRRSNDYEIRRFRQDKDGSSVFSAPMPVKMESRVDVMKKRML</sequence>
<proteinExistence type="predicted"/>
<evidence type="ECO:0000256" key="1">
    <source>
        <dbReference type="ARBA" id="ARBA00023186"/>
    </source>
</evidence>
<organism evidence="3">
    <name type="scientific">Manihot esculenta</name>
    <name type="common">Cassava</name>
    <name type="synonym">Jatropha manihot</name>
    <dbReference type="NCBI Taxonomy" id="3983"/>
    <lineage>
        <taxon>Eukaryota</taxon>
        <taxon>Viridiplantae</taxon>
        <taxon>Streptophyta</taxon>
        <taxon>Embryophyta</taxon>
        <taxon>Tracheophyta</taxon>
        <taxon>Spermatophyta</taxon>
        <taxon>Magnoliopsida</taxon>
        <taxon>eudicotyledons</taxon>
        <taxon>Gunneridae</taxon>
        <taxon>Pentapetalae</taxon>
        <taxon>rosids</taxon>
        <taxon>fabids</taxon>
        <taxon>Malpighiales</taxon>
        <taxon>Euphorbiaceae</taxon>
        <taxon>Crotonoideae</taxon>
        <taxon>Manihoteae</taxon>
        <taxon>Manihot</taxon>
    </lineage>
</organism>
<dbReference type="InterPro" id="IPR040400">
    <property type="entry name" value="BAG5/6/7/8"/>
</dbReference>
<protein>
    <recommendedName>
        <fullName evidence="4">BAG domain-containing protein</fullName>
    </recommendedName>
</protein>
<dbReference type="EMBL" id="CM004388">
    <property type="protein sequence ID" value="OAY56880.1"/>
    <property type="molecule type" value="Genomic_DNA"/>
</dbReference>
<dbReference type="AlphaFoldDB" id="A0A2C9WB23"/>